<dbReference type="Pfam" id="PF13519">
    <property type="entry name" value="VWA_2"/>
    <property type="match status" value="1"/>
</dbReference>
<dbReference type="Proteomes" id="UP001226434">
    <property type="component" value="Unassembled WGS sequence"/>
</dbReference>
<evidence type="ECO:0000256" key="1">
    <source>
        <dbReference type="ARBA" id="ARBA00022475"/>
    </source>
</evidence>
<keyword evidence="2 5" id="KW-0812">Transmembrane</keyword>
<feature type="transmembrane region" description="Helical" evidence="5">
    <location>
        <begin position="307"/>
        <end position="325"/>
    </location>
</feature>
<dbReference type="SUPFAM" id="SSF53300">
    <property type="entry name" value="vWA-like"/>
    <property type="match status" value="1"/>
</dbReference>
<keyword evidence="1" id="KW-1003">Cell membrane</keyword>
<gene>
    <name evidence="7" type="ORF">QJ048_10965</name>
</gene>
<feature type="domain" description="VWFA" evidence="6">
    <location>
        <begin position="92"/>
        <end position="274"/>
    </location>
</feature>
<evidence type="ECO:0000259" key="6">
    <source>
        <dbReference type="PROSITE" id="PS50234"/>
    </source>
</evidence>
<keyword evidence="4 5" id="KW-0472">Membrane</keyword>
<reference evidence="7 8" key="1">
    <citation type="submission" date="2023-05" db="EMBL/GenBank/DDBJ databases">
        <title>Genome sequence of Pinibacter sp. MAH-24.</title>
        <authorList>
            <person name="Huq M.A."/>
        </authorList>
    </citation>
    <scope>NUCLEOTIDE SEQUENCE [LARGE SCALE GENOMIC DNA]</scope>
    <source>
        <strain evidence="7 8">MAH-24</strain>
    </source>
</reference>
<comment type="caution">
    <text evidence="7">The sequence shown here is derived from an EMBL/GenBank/DDBJ whole genome shotgun (WGS) entry which is preliminary data.</text>
</comment>
<proteinExistence type="predicted"/>
<dbReference type="RefSeq" id="WP_282334394.1">
    <property type="nucleotide sequence ID" value="NZ_JASBRG010000006.1"/>
</dbReference>
<dbReference type="PANTHER" id="PTHR22550:SF5">
    <property type="entry name" value="LEUCINE ZIPPER PROTEIN 4"/>
    <property type="match status" value="1"/>
</dbReference>
<feature type="transmembrane region" description="Helical" evidence="5">
    <location>
        <begin position="58"/>
        <end position="77"/>
    </location>
</feature>
<dbReference type="Gene3D" id="3.40.50.410">
    <property type="entry name" value="von Willebrand factor, type A domain"/>
    <property type="match status" value="1"/>
</dbReference>
<evidence type="ECO:0000256" key="3">
    <source>
        <dbReference type="ARBA" id="ARBA00022989"/>
    </source>
</evidence>
<keyword evidence="8" id="KW-1185">Reference proteome</keyword>
<organism evidence="7 8">
    <name type="scientific">Pinibacter soli</name>
    <dbReference type="NCBI Taxonomy" id="3044211"/>
    <lineage>
        <taxon>Bacteria</taxon>
        <taxon>Pseudomonadati</taxon>
        <taxon>Bacteroidota</taxon>
        <taxon>Chitinophagia</taxon>
        <taxon>Chitinophagales</taxon>
        <taxon>Chitinophagaceae</taxon>
        <taxon>Pinibacter</taxon>
    </lineage>
</organism>
<dbReference type="InterPro" id="IPR002035">
    <property type="entry name" value="VWF_A"/>
</dbReference>
<dbReference type="InterPro" id="IPR036465">
    <property type="entry name" value="vWFA_dom_sf"/>
</dbReference>
<evidence type="ECO:0000256" key="5">
    <source>
        <dbReference type="SAM" id="Phobius"/>
    </source>
</evidence>
<evidence type="ECO:0000256" key="4">
    <source>
        <dbReference type="ARBA" id="ARBA00023136"/>
    </source>
</evidence>
<dbReference type="PANTHER" id="PTHR22550">
    <property type="entry name" value="SPORE GERMINATION PROTEIN"/>
    <property type="match status" value="1"/>
</dbReference>
<dbReference type="PROSITE" id="PS50234">
    <property type="entry name" value="VWFA"/>
    <property type="match status" value="1"/>
</dbReference>
<feature type="transmembrane region" description="Helical" evidence="5">
    <location>
        <begin position="6"/>
        <end position="25"/>
    </location>
</feature>
<evidence type="ECO:0000313" key="8">
    <source>
        <dbReference type="Proteomes" id="UP001226434"/>
    </source>
</evidence>
<evidence type="ECO:0000313" key="7">
    <source>
        <dbReference type="EMBL" id="MDI3320297.1"/>
    </source>
</evidence>
<dbReference type="EMBL" id="JASBRG010000006">
    <property type="protein sequence ID" value="MDI3320297.1"/>
    <property type="molecule type" value="Genomic_DNA"/>
</dbReference>
<name>A0ABT6REM7_9BACT</name>
<accession>A0ABT6REM7</accession>
<keyword evidence="3 5" id="KW-1133">Transmembrane helix</keyword>
<dbReference type="SMART" id="SM00327">
    <property type="entry name" value="VWA"/>
    <property type="match status" value="1"/>
</dbReference>
<evidence type="ECO:0000256" key="2">
    <source>
        <dbReference type="ARBA" id="ARBA00022692"/>
    </source>
</evidence>
<sequence length="338" mass="37777">MNFRFEHIIFLAGLAVVPLVIFLFWRLLNWKKKTMAVIGDPSLVKELLKNYSPKKFNLKFLLSVIALTAVIIAMANLQRKGKMENVNRKGVDVMIVMDVSKSMLAQDIKPNRLERAKQLVNKIIERMENDRIGLVLFAGRAYMQMPLTTDHSASKMYVQNAGPDVVPTQGTVIAEALKMANSAFNSKERKYKSIVLISDGEDHDPEALPVAKTLQQNGVMINTVGIGSPEGAPIIDPNTNDFKKDAQGNNVITKLNEAELQQLAQAGNGIYERLEDPTETADEITKQLGTIEQKAVSDNSYINYISYFYWFIALAIVLLLLEMFVSEKRSGSSITSFD</sequence>
<dbReference type="InterPro" id="IPR050768">
    <property type="entry name" value="UPF0353/GerABKA_families"/>
</dbReference>
<protein>
    <submittedName>
        <fullName evidence="7">VWA domain-containing protein</fullName>
    </submittedName>
</protein>